<organism evidence="2">
    <name type="scientific">bioreactor metagenome</name>
    <dbReference type="NCBI Taxonomy" id="1076179"/>
    <lineage>
        <taxon>unclassified sequences</taxon>
        <taxon>metagenomes</taxon>
        <taxon>ecological metagenomes</taxon>
    </lineage>
</organism>
<gene>
    <name evidence="2" type="ORF">SDC9_167933</name>
</gene>
<evidence type="ECO:0000256" key="1">
    <source>
        <dbReference type="SAM" id="MobiDB-lite"/>
    </source>
</evidence>
<evidence type="ECO:0000313" key="2">
    <source>
        <dbReference type="EMBL" id="MPN20554.1"/>
    </source>
</evidence>
<reference evidence="2" key="1">
    <citation type="submission" date="2019-08" db="EMBL/GenBank/DDBJ databases">
        <authorList>
            <person name="Kucharzyk K."/>
            <person name="Murdoch R.W."/>
            <person name="Higgins S."/>
            <person name="Loffler F."/>
        </authorList>
    </citation>
    <scope>NUCLEOTIDE SEQUENCE</scope>
</reference>
<name>A0A645G8Z5_9ZZZZ</name>
<feature type="region of interest" description="Disordered" evidence="1">
    <location>
        <begin position="11"/>
        <end position="103"/>
    </location>
</feature>
<protein>
    <submittedName>
        <fullName evidence="2">Uncharacterized protein</fullName>
    </submittedName>
</protein>
<dbReference type="EMBL" id="VSSQ01068347">
    <property type="protein sequence ID" value="MPN20554.1"/>
    <property type="molecule type" value="Genomic_DNA"/>
</dbReference>
<proteinExistence type="predicted"/>
<accession>A0A645G8Z5</accession>
<sequence>MRRLVVVELVRHQDPAGHGQEGQAEHPAHYVGADQMGDPGPHRTGGGAVEHGGDEDAGDDRPGALEAGGRDEGEQLGFVADFSEGDDAGGDEKGFHEGRCGGR</sequence>
<dbReference type="AlphaFoldDB" id="A0A645G8Z5"/>
<comment type="caution">
    <text evidence="2">The sequence shown here is derived from an EMBL/GenBank/DDBJ whole genome shotgun (WGS) entry which is preliminary data.</text>
</comment>
<feature type="compositionally biased region" description="Basic and acidic residues" evidence="1">
    <location>
        <begin position="90"/>
        <end position="103"/>
    </location>
</feature>
<feature type="compositionally biased region" description="Basic and acidic residues" evidence="1">
    <location>
        <begin position="51"/>
        <end position="73"/>
    </location>
</feature>